<proteinExistence type="inferred from homology"/>
<dbReference type="InterPro" id="IPR009045">
    <property type="entry name" value="Zn_M74/Hedgehog-like"/>
</dbReference>
<keyword evidence="9" id="KW-0961">Cell wall biogenesis/degradation</keyword>
<comment type="cofactor">
    <cofactor evidence="1">
        <name>Zn(2+)</name>
        <dbReference type="ChEBI" id="CHEBI:29105"/>
    </cofactor>
</comment>
<dbReference type="GO" id="GO:0071555">
    <property type="term" value="P:cell wall organization"/>
    <property type="evidence" value="ECO:0007669"/>
    <property type="project" value="UniProtKB-KW"/>
</dbReference>
<keyword evidence="4" id="KW-0479">Metal-binding</keyword>
<dbReference type="Pfam" id="PF05951">
    <property type="entry name" value="Peptidase_M15_2"/>
    <property type="match status" value="1"/>
</dbReference>
<keyword evidence="6" id="KW-0378">Hydrolase</keyword>
<gene>
    <name evidence="12" type="ORF">ABT57_05245</name>
</gene>
<dbReference type="SUPFAM" id="SSF55166">
    <property type="entry name" value="Hedgehog/DD-peptidase"/>
    <property type="match status" value="1"/>
</dbReference>
<dbReference type="OrthoDB" id="9782994at2"/>
<name>A0A0J1HGX1_9GAMM</name>
<evidence type="ECO:0000256" key="3">
    <source>
        <dbReference type="ARBA" id="ARBA00022670"/>
    </source>
</evidence>
<accession>A0A0J1HGX1</accession>
<dbReference type="InterPro" id="IPR010275">
    <property type="entry name" value="MepK"/>
</dbReference>
<dbReference type="PROSITE" id="PS51318">
    <property type="entry name" value="TAT"/>
    <property type="match status" value="1"/>
</dbReference>
<evidence type="ECO:0000313" key="13">
    <source>
        <dbReference type="Proteomes" id="UP000035909"/>
    </source>
</evidence>
<keyword evidence="8" id="KW-0482">Metalloprotease</keyword>
<comment type="caution">
    <text evidence="12">The sequence shown here is derived from an EMBL/GenBank/DDBJ whole genome shotgun (WGS) entry which is preliminary data.</text>
</comment>
<sequence>MSDIDYKRRQLLVAGGLTLGASLLPGLAIASPYKAKNERSISLCNIHTNEDLETRYFDGEQYLKDELRKINYICRDFRRNEVAKMDRRLFDAITEIQSGLGHKGQVRIISGYRSPQTNQALQKTGGVAKKSYHMKGQAIDFHLEGVPLSRIRDAALDLRLGGVGYYPRSGFIHLDTGPVRRWNG</sequence>
<evidence type="ECO:0000256" key="4">
    <source>
        <dbReference type="ARBA" id="ARBA00022723"/>
    </source>
</evidence>
<dbReference type="AlphaFoldDB" id="A0A0J1HGX1"/>
<comment type="pathway">
    <text evidence="2">Cell wall biogenesis; cell wall polysaccharide biosynthesis.</text>
</comment>
<keyword evidence="3" id="KW-0645">Protease</keyword>
<dbReference type="RefSeq" id="WP_047884147.1">
    <property type="nucleotide sequence ID" value="NZ_CP071325.1"/>
</dbReference>
<dbReference type="STRING" id="320778.ABT57_05245"/>
<evidence type="ECO:0000256" key="5">
    <source>
        <dbReference type="ARBA" id="ARBA00022729"/>
    </source>
</evidence>
<dbReference type="Gene3D" id="3.30.1380.10">
    <property type="match status" value="1"/>
</dbReference>
<evidence type="ECO:0000256" key="2">
    <source>
        <dbReference type="ARBA" id="ARBA00004776"/>
    </source>
</evidence>
<keyword evidence="5" id="KW-0732">Signal</keyword>
<keyword evidence="7" id="KW-0862">Zinc</keyword>
<comment type="similarity">
    <text evidence="10">Belongs to the peptidase M15 family.</text>
</comment>
<dbReference type="CDD" id="cd14844">
    <property type="entry name" value="Zn-DD-carboxypeptidase_like"/>
    <property type="match status" value="1"/>
</dbReference>
<dbReference type="EMBL" id="LDOU01000005">
    <property type="protein sequence ID" value="KLV10848.1"/>
    <property type="molecule type" value="Genomic_DNA"/>
</dbReference>
<organism evidence="12 13">
    <name type="scientific">Photobacterium ganghwense</name>
    <dbReference type="NCBI Taxonomy" id="320778"/>
    <lineage>
        <taxon>Bacteria</taxon>
        <taxon>Pseudomonadati</taxon>
        <taxon>Pseudomonadota</taxon>
        <taxon>Gammaproteobacteria</taxon>
        <taxon>Vibrionales</taxon>
        <taxon>Vibrionaceae</taxon>
        <taxon>Photobacterium</taxon>
    </lineage>
</organism>
<evidence type="ECO:0000313" key="12">
    <source>
        <dbReference type="EMBL" id="KLV10848.1"/>
    </source>
</evidence>
<protein>
    <recommendedName>
        <fullName evidence="11">Murein endopeptidase K</fullName>
    </recommendedName>
</protein>
<dbReference type="PANTHER" id="PTHR37425:SF1">
    <property type="entry name" value="OUTER MEMBRANE PROTEIN"/>
    <property type="match status" value="1"/>
</dbReference>
<evidence type="ECO:0000256" key="7">
    <source>
        <dbReference type="ARBA" id="ARBA00022833"/>
    </source>
</evidence>
<evidence type="ECO:0000256" key="1">
    <source>
        <dbReference type="ARBA" id="ARBA00001947"/>
    </source>
</evidence>
<dbReference type="InterPro" id="IPR006311">
    <property type="entry name" value="TAT_signal"/>
</dbReference>
<dbReference type="GO" id="GO:0046872">
    <property type="term" value="F:metal ion binding"/>
    <property type="evidence" value="ECO:0007669"/>
    <property type="project" value="UniProtKB-KW"/>
</dbReference>
<evidence type="ECO:0000256" key="8">
    <source>
        <dbReference type="ARBA" id="ARBA00023049"/>
    </source>
</evidence>
<dbReference type="GO" id="GO:0008237">
    <property type="term" value="F:metallopeptidase activity"/>
    <property type="evidence" value="ECO:0007669"/>
    <property type="project" value="UniProtKB-KW"/>
</dbReference>
<dbReference type="PANTHER" id="PTHR37425">
    <property type="match status" value="1"/>
</dbReference>
<evidence type="ECO:0000256" key="10">
    <source>
        <dbReference type="ARBA" id="ARBA00093448"/>
    </source>
</evidence>
<evidence type="ECO:0000256" key="11">
    <source>
        <dbReference type="ARBA" id="ARBA00093666"/>
    </source>
</evidence>
<evidence type="ECO:0000256" key="6">
    <source>
        <dbReference type="ARBA" id="ARBA00022801"/>
    </source>
</evidence>
<reference evidence="12 13" key="1">
    <citation type="submission" date="2015-05" db="EMBL/GenBank/DDBJ databases">
        <title>Photobacterium galathea sp. nov.</title>
        <authorList>
            <person name="Machado H."/>
            <person name="Gram L."/>
        </authorList>
    </citation>
    <scope>NUCLEOTIDE SEQUENCE [LARGE SCALE GENOMIC DNA]</scope>
    <source>
        <strain evidence="12 13">DSM 22954</strain>
    </source>
</reference>
<dbReference type="GO" id="GO:0006508">
    <property type="term" value="P:proteolysis"/>
    <property type="evidence" value="ECO:0007669"/>
    <property type="project" value="UniProtKB-KW"/>
</dbReference>
<keyword evidence="13" id="KW-1185">Reference proteome</keyword>
<dbReference type="Proteomes" id="UP000035909">
    <property type="component" value="Unassembled WGS sequence"/>
</dbReference>
<evidence type="ECO:0000256" key="9">
    <source>
        <dbReference type="ARBA" id="ARBA00023316"/>
    </source>
</evidence>
<dbReference type="PATRIC" id="fig|320778.3.peg.1133"/>